<keyword evidence="4" id="KW-1185">Reference proteome</keyword>
<feature type="compositionally biased region" description="Low complexity" evidence="1">
    <location>
        <begin position="688"/>
        <end position="703"/>
    </location>
</feature>
<evidence type="ECO:0000259" key="2">
    <source>
        <dbReference type="Pfam" id="PF06251"/>
    </source>
</evidence>
<proteinExistence type="predicted"/>
<dbReference type="Pfam" id="PF06082">
    <property type="entry name" value="YjbH"/>
    <property type="match status" value="1"/>
</dbReference>
<gene>
    <name evidence="3" type="ORF">PGB34_03805</name>
</gene>
<dbReference type="Proteomes" id="UP001212602">
    <property type="component" value="Unassembled WGS sequence"/>
</dbReference>
<evidence type="ECO:0000313" key="4">
    <source>
        <dbReference type="Proteomes" id="UP001212602"/>
    </source>
</evidence>
<feature type="domain" description="Capsule biosynthesis GfcC-like C-terminal" evidence="2">
    <location>
        <begin position="160"/>
        <end position="239"/>
    </location>
</feature>
<feature type="compositionally biased region" description="Low complexity" evidence="1">
    <location>
        <begin position="265"/>
        <end position="274"/>
    </location>
</feature>
<name>A0AAE3N6L3_9BURK</name>
<dbReference type="InterPro" id="IPR010425">
    <property type="entry name" value="Caps_synth_GfcC-like_C"/>
</dbReference>
<evidence type="ECO:0000256" key="1">
    <source>
        <dbReference type="SAM" id="MobiDB-lite"/>
    </source>
</evidence>
<feature type="region of interest" description="Disordered" evidence="1">
    <location>
        <begin position="978"/>
        <end position="1009"/>
    </location>
</feature>
<sequence length="1009" mass="109239">MGFHAIPARGADAARASAAPSADHGSSSAQAPGAIVPGERLSQWLLRQPDGQQLANPGLAWQVREEELPQLHLKNTLLVQLEAWVRDAAHAHQRLEGTKLLAWLRALPVTGRVGLQATDPRWLEVNPRHDPILEAGQRLVPSPWPLQTVALLRPDGELCQVRHEPGRNVLDYLAACGLPADAADWAWLAQPDGRTFQMEVAAWNAGPVQEPAPGAWLWAPPRSARTLDAISEGIIKFLATQGPSPQLAPATESSATRPAPAMGESPSAISSAGAPAPAATAPVALPAKAAAQPRPFEIGANDWGEPGLLQTPSARMASAGHMRVTLSNVYPYTRGTVFFQPLDWLEGGFRYTSVSNVAYAASVTGQSTKDKSIDLRLRLLRETAHVPQVVLGFRDLGGTGLFSSEYLVASKRWRDLDFSLGLGWGNIANGSSIGNPLRILGDRFRVRPTADGAGTVNFSSMFRGPVGVFGGVQWRTPWDPLTLKIEYDSNDYQSEPLGNQLRHRSPINVGLSYRLAQGVTLSAGVERGNRVMLGLSVASDLAQASAPKVLDEPAPTVNVHAPLRPAGWAQTAENIETQTQWVVTHIAPDGEGLHVWVTDAQAAYVKERTQRAVAVLHAAAPASIQRFVLHFSQRGMGVSTQVIDRAVWVKQQVLPQLPRQARVEPVTHYPAAAKESAAGRISAGQIPPAAPAAAAPAGGQPQGEAVEGPWTAPSDRFSWSIAPSFQPIIGGPDAFLIYQLGLAASAEYRFTERTWLSGTVNWRLADNYSKFSYTAPSNLPRVRTFQREYAISSRVTLPNLQLTHVGQWAPGHYYSVYGGMLESMFAGVGGEWLYRPWHSRVAFGVDVNRVRQRGFKQDFSLRDYEITTGHATLYWDTGWKGVMARVSVGQYLAGDRGATIDVSRRFDNGLVIGAYATKTNVSSEQFGEGGFDKGIYLNIPLDALLPRSTKGNFGFVWNPLTRDGGARLIRAQPLYELTSGTDPRAPHIGPPVSKTPGNGDNLLDFENRR</sequence>
<protein>
    <submittedName>
        <fullName evidence="3">YjbH domain-containing protein</fullName>
    </submittedName>
</protein>
<dbReference type="AlphaFoldDB" id="A0AAE3N6L3"/>
<dbReference type="Pfam" id="PF06251">
    <property type="entry name" value="Caps_syn_GfcC_C"/>
    <property type="match status" value="1"/>
</dbReference>
<dbReference type="Gene3D" id="3.10.560.10">
    <property type="entry name" value="Outer membrane lipoprotein wza domain like"/>
    <property type="match status" value="1"/>
</dbReference>
<dbReference type="EMBL" id="JAQIPB010000001">
    <property type="protein sequence ID" value="MDA7415479.1"/>
    <property type="molecule type" value="Genomic_DNA"/>
</dbReference>
<dbReference type="InterPro" id="IPR010344">
    <property type="entry name" value="YbjH"/>
</dbReference>
<feature type="compositionally biased region" description="Low complexity" evidence="1">
    <location>
        <begin position="1"/>
        <end position="25"/>
    </location>
</feature>
<organism evidence="3 4">
    <name type="scientific">Xenophilus arseniciresistens</name>
    <dbReference type="NCBI Taxonomy" id="1283306"/>
    <lineage>
        <taxon>Bacteria</taxon>
        <taxon>Pseudomonadati</taxon>
        <taxon>Pseudomonadota</taxon>
        <taxon>Betaproteobacteria</taxon>
        <taxon>Burkholderiales</taxon>
        <taxon>Comamonadaceae</taxon>
        <taxon>Xenophilus</taxon>
    </lineage>
</organism>
<evidence type="ECO:0000313" key="3">
    <source>
        <dbReference type="EMBL" id="MDA7415479.1"/>
    </source>
</evidence>
<feature type="region of interest" description="Disordered" evidence="1">
    <location>
        <begin position="1"/>
        <end position="33"/>
    </location>
</feature>
<feature type="region of interest" description="Disordered" evidence="1">
    <location>
        <begin position="242"/>
        <end position="274"/>
    </location>
</feature>
<feature type="region of interest" description="Disordered" evidence="1">
    <location>
        <begin position="688"/>
        <end position="709"/>
    </location>
</feature>
<reference evidence="3" key="1">
    <citation type="submission" date="2023-01" db="EMBL/GenBank/DDBJ databases">
        <title>Xenophilus mangrovi sp. nov., isolated from soil of Mangrove nature reserve.</title>
        <authorList>
            <person name="Xu S."/>
            <person name="Liu Z."/>
            <person name="Xu Y."/>
        </authorList>
    </citation>
    <scope>NUCLEOTIDE SEQUENCE</scope>
    <source>
        <strain evidence="3">YW8</strain>
    </source>
</reference>
<comment type="caution">
    <text evidence="3">The sequence shown here is derived from an EMBL/GenBank/DDBJ whole genome shotgun (WGS) entry which is preliminary data.</text>
</comment>
<accession>A0AAE3N6L3</accession>